<organism evidence="1 2">
    <name type="scientific">Cellulophaga phage phi14:2</name>
    <dbReference type="NCBI Taxonomy" id="1327990"/>
    <lineage>
        <taxon>Viruses</taxon>
        <taxon>Duplodnaviria</taxon>
        <taxon>Heunggongvirae</taxon>
        <taxon>Uroviricota</taxon>
        <taxon>Caudoviricetes</taxon>
        <taxon>Crassvirales</taxon>
        <taxon>Steigviridae</taxon>
        <taxon>Asinivirinae</taxon>
        <taxon>Akihdevirus</taxon>
        <taxon>Akihdevirus balticus</taxon>
    </lineage>
</organism>
<dbReference type="EMBL" id="KC821624">
    <property type="protein sequence ID" value="AGO48979.1"/>
    <property type="molecule type" value="Genomic_DNA"/>
</dbReference>
<sequence length="294" mass="33335">MGTETVLEKTSFTLPDKKIIVRFIRKRKGMAADVKDDHVIAGGMLNGSFKKIPVPMQKNGSLANVLTKEEKAFLESDEGLGKGLSVYANKEFWQDRYVTLVKGDNFLDLSDPIDYIDYKILLGNSDKIAPSLAVQSHKATYQYVIVDSDEEMAIERDTFNYKKEAFKLYSKVEDNEAILRGILKIVNKRPVSEASKITWLRQEVEKLVDGDSKKFVEFMKDSDYEYKILLSNAEDAGVVITHNQKYSTSDGIELAEIDEIPSFANAVRYLANPKNSELVDIIKVKLEKTTKRKK</sequence>
<protein>
    <submittedName>
        <fullName evidence="1">Uncharacterized protein</fullName>
    </submittedName>
</protein>
<reference evidence="2" key="2">
    <citation type="submission" date="2013-03" db="EMBL/GenBank/DDBJ databases">
        <title>The Cellulophaga phages: a novel, diverse, and globally ubiquitous model system.</title>
        <authorList>
            <person name="Holmfeldt K."/>
            <person name="Solonenko N."/>
            <person name="Shah M."/>
            <person name="Corrier K."/>
            <person name="Riemann L."/>
            <person name="VerBerkmoes N.C."/>
            <person name="Sullivan M.B."/>
        </authorList>
    </citation>
    <scope>NUCLEOTIDE SEQUENCE [LARGE SCALE GENOMIC DNA]</scope>
</reference>
<reference evidence="1 2" key="1">
    <citation type="journal article" date="2013" name="Proc. Natl. Acad. Sci. U.S.A.">
        <title>Twelve previously unknown phage genera are ubiquitous in global oceans.</title>
        <authorList>
            <person name="Holmfeldt K."/>
            <person name="Solonenko N."/>
            <person name="Shah M."/>
            <person name="Corrier K."/>
            <person name="Riemann L."/>
            <person name="Verberkmoes N.C."/>
            <person name="Sullivan M.B."/>
        </authorList>
    </citation>
    <scope>NUCLEOTIDE SEQUENCE [LARGE SCALE GENOMIC DNA]</scope>
    <source>
        <strain evidence="1">Phi14:2</strain>
    </source>
</reference>
<name>S0A085_9CAUD</name>
<accession>S0A085</accession>
<proteinExistence type="predicted"/>
<gene>
    <name evidence="1" type="ORF">Phi14:2_gp101</name>
</gene>
<dbReference type="GeneID" id="16797434"/>
<dbReference type="KEGG" id="vg:16797434"/>
<evidence type="ECO:0000313" key="1">
    <source>
        <dbReference type="EMBL" id="AGO48979.1"/>
    </source>
</evidence>
<keyword evidence="2" id="KW-1185">Reference proteome</keyword>
<dbReference type="Proteomes" id="UP000014725">
    <property type="component" value="Segment"/>
</dbReference>
<evidence type="ECO:0000313" key="2">
    <source>
        <dbReference type="Proteomes" id="UP000014725"/>
    </source>
</evidence>